<dbReference type="SUPFAM" id="SSF54427">
    <property type="entry name" value="NTF2-like"/>
    <property type="match status" value="1"/>
</dbReference>
<dbReference type="InterPro" id="IPR032710">
    <property type="entry name" value="NTF2-like_dom_sf"/>
</dbReference>
<dbReference type="Gene3D" id="3.10.450.50">
    <property type="match status" value="1"/>
</dbReference>
<dbReference type="InterPro" id="IPR037401">
    <property type="entry name" value="SnoaL-like"/>
</dbReference>
<accession>A0A5E4WGX7</accession>
<evidence type="ECO:0000313" key="3">
    <source>
        <dbReference type="Proteomes" id="UP000414233"/>
    </source>
</evidence>
<dbReference type="CDD" id="cd00531">
    <property type="entry name" value="NTF2_like"/>
    <property type="match status" value="1"/>
</dbReference>
<reference evidence="2 3" key="1">
    <citation type="submission" date="2019-08" db="EMBL/GenBank/DDBJ databases">
        <authorList>
            <person name="Peeters C."/>
        </authorList>
    </citation>
    <scope>NUCLEOTIDE SEQUENCE [LARGE SCALE GENOMIC DNA]</scope>
    <source>
        <strain evidence="2 3">LMG 30175</strain>
    </source>
</reference>
<dbReference type="EMBL" id="CABPRZ010000013">
    <property type="protein sequence ID" value="VVE24092.1"/>
    <property type="molecule type" value="Genomic_DNA"/>
</dbReference>
<dbReference type="Proteomes" id="UP000414233">
    <property type="component" value="Unassembled WGS sequence"/>
</dbReference>
<keyword evidence="3" id="KW-1185">Reference proteome</keyword>
<sequence>MLTLQEISDRLEIQQLMVDYSTAIDQKMFDALDDVFTPDAYIDYRAMGGIDGRFPEVKAWLKEVMTAFPNRQHMVGNMSIRVIGDAASARTICFNPMEVPLHQGGSQVMFLGLWYIDKFVRTPQGWRMSERVEEKCYEHNVPASVSAGPVKS</sequence>
<dbReference type="Pfam" id="PF13577">
    <property type="entry name" value="SnoaL_4"/>
    <property type="match status" value="1"/>
</dbReference>
<feature type="domain" description="SnoaL-like" evidence="1">
    <location>
        <begin position="5"/>
        <end position="131"/>
    </location>
</feature>
<evidence type="ECO:0000259" key="1">
    <source>
        <dbReference type="Pfam" id="PF13577"/>
    </source>
</evidence>
<organism evidence="2 3">
    <name type="scientific">Pandoraea terrae</name>
    <dbReference type="NCBI Taxonomy" id="1537710"/>
    <lineage>
        <taxon>Bacteria</taxon>
        <taxon>Pseudomonadati</taxon>
        <taxon>Pseudomonadota</taxon>
        <taxon>Betaproteobacteria</taxon>
        <taxon>Burkholderiales</taxon>
        <taxon>Burkholderiaceae</taxon>
        <taxon>Pandoraea</taxon>
    </lineage>
</organism>
<name>A0A5E4WGX7_9BURK</name>
<evidence type="ECO:0000313" key="2">
    <source>
        <dbReference type="EMBL" id="VVE24092.1"/>
    </source>
</evidence>
<dbReference type="RefSeq" id="WP_150698054.1">
    <property type="nucleotide sequence ID" value="NZ_CABPRZ010000013.1"/>
</dbReference>
<gene>
    <name evidence="2" type="ORF">PTE30175_03208</name>
</gene>
<protein>
    <recommendedName>
        <fullName evidence="1">SnoaL-like domain-containing protein</fullName>
    </recommendedName>
</protein>
<dbReference type="OrthoDB" id="2860904at2"/>
<proteinExistence type="predicted"/>
<dbReference type="AlphaFoldDB" id="A0A5E4WGX7"/>